<sequence length="81" mass="9289">MYPANLYDTRHGLDVAHTAEPLTESSLFLRLGFIQRPTYVREDNLEYFVQDAQQAYRTIVPKTFSVTFITNKNGSQGFSLV</sequence>
<keyword evidence="2" id="KW-1185">Reference proteome</keyword>
<comment type="caution">
    <text evidence="1">The sequence shown here is derived from an EMBL/GenBank/DDBJ whole genome shotgun (WGS) entry which is preliminary data.</text>
</comment>
<reference evidence="1 2" key="1">
    <citation type="submission" date="2023-08" db="EMBL/GenBank/DDBJ databases">
        <title>A Necator americanus chromosomal reference genome.</title>
        <authorList>
            <person name="Ilik V."/>
            <person name="Petrzelkova K.J."/>
            <person name="Pardy F."/>
            <person name="Fuh T."/>
            <person name="Niatou-Singa F.S."/>
            <person name="Gouil Q."/>
            <person name="Baker L."/>
            <person name="Ritchie M.E."/>
            <person name="Jex A.R."/>
            <person name="Gazzola D."/>
            <person name="Li H."/>
            <person name="Toshio Fujiwara R."/>
            <person name="Zhan B."/>
            <person name="Aroian R.V."/>
            <person name="Pafco B."/>
            <person name="Schwarz E.M."/>
        </authorList>
    </citation>
    <scope>NUCLEOTIDE SEQUENCE [LARGE SCALE GENOMIC DNA]</scope>
    <source>
        <strain evidence="1 2">Aroian</strain>
        <tissue evidence="1">Whole animal</tissue>
    </source>
</reference>
<accession>A0ABR1BVM5</accession>
<dbReference type="EMBL" id="JAVFWL010000001">
    <property type="protein sequence ID" value="KAK6730431.1"/>
    <property type="molecule type" value="Genomic_DNA"/>
</dbReference>
<organism evidence="1 2">
    <name type="scientific">Necator americanus</name>
    <name type="common">Human hookworm</name>
    <dbReference type="NCBI Taxonomy" id="51031"/>
    <lineage>
        <taxon>Eukaryota</taxon>
        <taxon>Metazoa</taxon>
        <taxon>Ecdysozoa</taxon>
        <taxon>Nematoda</taxon>
        <taxon>Chromadorea</taxon>
        <taxon>Rhabditida</taxon>
        <taxon>Rhabditina</taxon>
        <taxon>Rhabditomorpha</taxon>
        <taxon>Strongyloidea</taxon>
        <taxon>Ancylostomatidae</taxon>
        <taxon>Bunostominae</taxon>
        <taxon>Necator</taxon>
    </lineage>
</organism>
<evidence type="ECO:0000313" key="2">
    <source>
        <dbReference type="Proteomes" id="UP001303046"/>
    </source>
</evidence>
<name>A0ABR1BVM5_NECAM</name>
<dbReference type="Proteomes" id="UP001303046">
    <property type="component" value="Unassembled WGS sequence"/>
</dbReference>
<protein>
    <submittedName>
        <fullName evidence="1">Uncharacterized protein</fullName>
    </submittedName>
</protein>
<gene>
    <name evidence="1" type="primary">Necator_chrI.g3233</name>
    <name evidence="1" type="ORF">RB195_007104</name>
</gene>
<proteinExistence type="predicted"/>
<evidence type="ECO:0000313" key="1">
    <source>
        <dbReference type="EMBL" id="KAK6730431.1"/>
    </source>
</evidence>